<dbReference type="AlphaFoldDB" id="A0A7K4JJK2"/>
<dbReference type="Proteomes" id="UP000531151">
    <property type="component" value="Unassembled WGS sequence"/>
</dbReference>
<dbReference type="EMBL" id="VWPV01027764">
    <property type="protein sequence ID" value="NWH65491.1"/>
    <property type="molecule type" value="Genomic_DNA"/>
</dbReference>
<reference evidence="1 2" key="1">
    <citation type="submission" date="2019-09" db="EMBL/GenBank/DDBJ databases">
        <title>Bird 10,000 Genomes (B10K) Project - Family phase.</title>
        <authorList>
            <person name="Zhang G."/>
        </authorList>
    </citation>
    <scope>NUCLEOTIDE SEQUENCE [LARGE SCALE GENOMIC DNA]</scope>
    <source>
        <strain evidence="1">B10K-CU-031-07</strain>
        <tissue evidence="1">Muscle</tissue>
    </source>
</reference>
<dbReference type="Gene3D" id="1.20.58.60">
    <property type="match status" value="1"/>
</dbReference>
<dbReference type="Pfam" id="PF00435">
    <property type="entry name" value="Spectrin"/>
    <property type="match status" value="1"/>
</dbReference>
<comment type="caution">
    <text evidence="1">The sequence shown here is derived from an EMBL/GenBank/DDBJ whole genome shotgun (WGS) entry which is preliminary data.</text>
</comment>
<proteinExistence type="predicted"/>
<dbReference type="OrthoDB" id="9302941at2759"/>
<feature type="non-terminal residue" evidence="1">
    <location>
        <position position="1"/>
    </location>
</feature>
<feature type="non-terminal residue" evidence="1">
    <location>
        <position position="156"/>
    </location>
</feature>
<gene>
    <name evidence="1" type="primary">Dmd_2</name>
    <name evidence="1" type="ORF">GEOCAL_R11305</name>
</gene>
<dbReference type="InterPro" id="IPR002017">
    <property type="entry name" value="Spectrin_repeat"/>
</dbReference>
<name>A0A7K4JJK2_GEOCA</name>
<protein>
    <submittedName>
        <fullName evidence="1">DMD protein</fullName>
    </submittedName>
</protein>
<sequence>FDSLPPARYKETMSTILVLIQQSETKLSMPQVAVAEYEIMEQRLRELKALQISLQEQQKGLKYLSTTVEDMSRKAPAEVSQRYRSEMEVILSRWKKLSTQLVEHCQKIEDLMTKLQRFQNDTKTLKKWMAEVDVFLKEEWPALGDSEALEKQLEQC</sequence>
<dbReference type="SUPFAM" id="SSF46966">
    <property type="entry name" value="Spectrin repeat"/>
    <property type="match status" value="1"/>
</dbReference>
<evidence type="ECO:0000313" key="1">
    <source>
        <dbReference type="EMBL" id="NWH65491.1"/>
    </source>
</evidence>
<accession>A0A7K4JJK2</accession>
<keyword evidence="2" id="KW-1185">Reference proteome</keyword>
<evidence type="ECO:0000313" key="2">
    <source>
        <dbReference type="Proteomes" id="UP000531151"/>
    </source>
</evidence>
<organism evidence="1 2">
    <name type="scientific">Geococcyx californianus</name>
    <name type="common">Greater roadrunner</name>
    <name type="synonym">Saurothera californiana</name>
    <dbReference type="NCBI Taxonomy" id="8947"/>
    <lineage>
        <taxon>Eukaryota</taxon>
        <taxon>Metazoa</taxon>
        <taxon>Chordata</taxon>
        <taxon>Craniata</taxon>
        <taxon>Vertebrata</taxon>
        <taxon>Euteleostomi</taxon>
        <taxon>Archelosauria</taxon>
        <taxon>Archosauria</taxon>
        <taxon>Dinosauria</taxon>
        <taxon>Saurischia</taxon>
        <taxon>Theropoda</taxon>
        <taxon>Coelurosauria</taxon>
        <taxon>Aves</taxon>
        <taxon>Neognathae</taxon>
        <taxon>Neoaves</taxon>
        <taxon>Otidimorphae</taxon>
        <taxon>Cuculiformes</taxon>
        <taxon>Neomorphidae</taxon>
        <taxon>Geococcyx</taxon>
    </lineage>
</organism>